<dbReference type="InterPro" id="IPR044992">
    <property type="entry name" value="ChyE-like"/>
</dbReference>
<protein>
    <recommendedName>
        <fullName evidence="1">Glutamine amidotransferase domain-containing protein</fullName>
    </recommendedName>
</protein>
<accession>A0ABN3FXY5</accession>
<dbReference type="PANTHER" id="PTHR42695">
    <property type="entry name" value="GLUTAMINE AMIDOTRANSFERASE YLR126C-RELATED"/>
    <property type="match status" value="1"/>
</dbReference>
<keyword evidence="3" id="KW-1185">Reference proteome</keyword>
<dbReference type="Pfam" id="PF00117">
    <property type="entry name" value="GATase"/>
    <property type="match status" value="1"/>
</dbReference>
<proteinExistence type="predicted"/>
<dbReference type="SUPFAM" id="SSF52317">
    <property type="entry name" value="Class I glutamine amidotransferase-like"/>
    <property type="match status" value="1"/>
</dbReference>
<evidence type="ECO:0000313" key="2">
    <source>
        <dbReference type="EMBL" id="GAA2340041.1"/>
    </source>
</evidence>
<name>A0ABN3FXY5_9ACTN</name>
<evidence type="ECO:0000259" key="1">
    <source>
        <dbReference type="Pfam" id="PF00117"/>
    </source>
</evidence>
<sequence length="207" mass="22069">MVNAALLVDNGSPSAPLLARLIAGAGWTPLVTPVERLPRRVPPVSAVILSGTDVPVWLPVYAAEVRLIRSCPVPLLGVCGGHQLIGRAHGVGLRRVPPALGRTRVRLHGDHPLWTGLPPQVELFQRHVYGLRAVPAGFDLIATSGACPVEGIARTGGQVYGMQAHLEFRPEGRAILSRFLDLAAPTGPVSWCTDDFDGQLVDPEDEV</sequence>
<dbReference type="Proteomes" id="UP001501444">
    <property type="component" value="Unassembled WGS sequence"/>
</dbReference>
<reference evidence="2 3" key="1">
    <citation type="journal article" date="2019" name="Int. J. Syst. Evol. Microbiol.">
        <title>The Global Catalogue of Microorganisms (GCM) 10K type strain sequencing project: providing services to taxonomists for standard genome sequencing and annotation.</title>
        <authorList>
            <consortium name="The Broad Institute Genomics Platform"/>
            <consortium name="The Broad Institute Genome Sequencing Center for Infectious Disease"/>
            <person name="Wu L."/>
            <person name="Ma J."/>
        </authorList>
    </citation>
    <scope>NUCLEOTIDE SEQUENCE [LARGE SCALE GENOMIC DNA]</scope>
    <source>
        <strain evidence="2 3">JCM 3272</strain>
    </source>
</reference>
<gene>
    <name evidence="2" type="ORF">GCM10010170_022640</name>
</gene>
<dbReference type="PANTHER" id="PTHR42695:SF5">
    <property type="entry name" value="GLUTAMINE AMIDOTRANSFERASE YLR126C-RELATED"/>
    <property type="match status" value="1"/>
</dbReference>
<dbReference type="InterPro" id="IPR017926">
    <property type="entry name" value="GATASE"/>
</dbReference>
<feature type="domain" description="Glutamine amidotransferase" evidence="1">
    <location>
        <begin position="58"/>
        <end position="179"/>
    </location>
</feature>
<organism evidence="2 3">
    <name type="scientific">Dactylosporangium salmoneum</name>
    <dbReference type="NCBI Taxonomy" id="53361"/>
    <lineage>
        <taxon>Bacteria</taxon>
        <taxon>Bacillati</taxon>
        <taxon>Actinomycetota</taxon>
        <taxon>Actinomycetes</taxon>
        <taxon>Micromonosporales</taxon>
        <taxon>Micromonosporaceae</taxon>
        <taxon>Dactylosporangium</taxon>
    </lineage>
</organism>
<dbReference type="RefSeq" id="WP_344612263.1">
    <property type="nucleotide sequence ID" value="NZ_BAAARV010000019.1"/>
</dbReference>
<dbReference type="PROSITE" id="PS51273">
    <property type="entry name" value="GATASE_TYPE_1"/>
    <property type="match status" value="1"/>
</dbReference>
<dbReference type="EMBL" id="BAAARV010000019">
    <property type="protein sequence ID" value="GAA2340041.1"/>
    <property type="molecule type" value="Genomic_DNA"/>
</dbReference>
<dbReference type="InterPro" id="IPR029062">
    <property type="entry name" value="Class_I_gatase-like"/>
</dbReference>
<evidence type="ECO:0000313" key="3">
    <source>
        <dbReference type="Proteomes" id="UP001501444"/>
    </source>
</evidence>
<dbReference type="Gene3D" id="3.40.50.880">
    <property type="match status" value="1"/>
</dbReference>
<comment type="caution">
    <text evidence="2">The sequence shown here is derived from an EMBL/GenBank/DDBJ whole genome shotgun (WGS) entry which is preliminary data.</text>
</comment>